<proteinExistence type="predicted"/>
<gene>
    <name evidence="1" type="ORF">HNQ72_002006</name>
</gene>
<keyword evidence="2" id="KW-1185">Reference proteome</keyword>
<accession>A0A7W9Y685</accession>
<comment type="caution">
    <text evidence="1">The sequence shown here is derived from an EMBL/GenBank/DDBJ whole genome shotgun (WGS) entry which is preliminary data.</text>
</comment>
<dbReference type="Proteomes" id="UP000547879">
    <property type="component" value="Unassembled WGS sequence"/>
</dbReference>
<evidence type="ECO:0000313" key="1">
    <source>
        <dbReference type="EMBL" id="MBB6162188.1"/>
    </source>
</evidence>
<evidence type="ECO:0000313" key="2">
    <source>
        <dbReference type="Proteomes" id="UP000547879"/>
    </source>
</evidence>
<protein>
    <submittedName>
        <fullName evidence="1">Uncharacterized protein</fullName>
    </submittedName>
</protein>
<organism evidence="1 2">
    <name type="scientific">Rhizobium wenxiniae</name>
    <dbReference type="NCBI Taxonomy" id="1737357"/>
    <lineage>
        <taxon>Bacteria</taxon>
        <taxon>Pseudomonadati</taxon>
        <taxon>Pseudomonadota</taxon>
        <taxon>Alphaproteobacteria</taxon>
        <taxon>Hyphomicrobiales</taxon>
        <taxon>Rhizobiaceae</taxon>
        <taxon>Rhizobium/Agrobacterium group</taxon>
        <taxon>Rhizobium</taxon>
    </lineage>
</organism>
<name>A0A7W9Y685_9HYPH</name>
<dbReference type="RefSeq" id="WP_183992073.1">
    <property type="nucleotide sequence ID" value="NZ_BMHW01000002.1"/>
</dbReference>
<reference evidence="1 2" key="1">
    <citation type="submission" date="2020-08" db="EMBL/GenBank/DDBJ databases">
        <title>Genomic Encyclopedia of Type Strains, Phase IV (KMG-IV): sequencing the most valuable type-strain genomes for metagenomic binning, comparative biology and taxonomic classification.</title>
        <authorList>
            <person name="Goeker M."/>
        </authorList>
    </citation>
    <scope>NUCLEOTIDE SEQUENCE [LARGE SCALE GENOMIC DNA]</scope>
    <source>
        <strain evidence="1 2">DSM 100734</strain>
    </source>
</reference>
<dbReference type="EMBL" id="JACHEG010000002">
    <property type="protein sequence ID" value="MBB6162188.1"/>
    <property type="molecule type" value="Genomic_DNA"/>
</dbReference>
<sequence length="56" mass="5933">MTTIARRLTIVTLMMTVFALSFAALAVHPSKRPLGFNISTGGLCVYSNSGECVATL</sequence>
<dbReference type="AlphaFoldDB" id="A0A7W9Y685"/>